<dbReference type="PANTHER" id="PTHR30590:SF2">
    <property type="entry name" value="INNER MEMBRANE PROTEIN"/>
    <property type="match status" value="1"/>
</dbReference>
<feature type="transmembrane region" description="Helical" evidence="1">
    <location>
        <begin position="272"/>
        <end position="290"/>
    </location>
</feature>
<feature type="transmembrane region" description="Helical" evidence="1">
    <location>
        <begin position="336"/>
        <end position="357"/>
    </location>
</feature>
<dbReference type="AlphaFoldDB" id="A0A417YMN5"/>
<dbReference type="OrthoDB" id="9807744at2"/>
<gene>
    <name evidence="3" type="ORF">D1B32_00210</name>
</gene>
<dbReference type="Pfam" id="PF04235">
    <property type="entry name" value="DUF418"/>
    <property type="match status" value="1"/>
</dbReference>
<feature type="transmembrane region" description="Helical" evidence="1">
    <location>
        <begin position="200"/>
        <end position="222"/>
    </location>
</feature>
<dbReference type="RefSeq" id="WP_118888283.1">
    <property type="nucleotide sequence ID" value="NZ_JBHTNL010000018.1"/>
</dbReference>
<feature type="transmembrane region" description="Helical" evidence="1">
    <location>
        <begin position="91"/>
        <end position="108"/>
    </location>
</feature>
<feature type="transmembrane region" description="Helical" evidence="1">
    <location>
        <begin position="311"/>
        <end position="330"/>
    </location>
</feature>
<feature type="transmembrane region" description="Helical" evidence="1">
    <location>
        <begin position="136"/>
        <end position="155"/>
    </location>
</feature>
<feature type="transmembrane region" description="Helical" evidence="1">
    <location>
        <begin position="114"/>
        <end position="129"/>
    </location>
</feature>
<sequence length="392" mass="45038">MKRRISTIDGLRGFSLLGILIANMLIFQYGIFGKDSPEHFQLSSPDTVAYVWTKIFVEGSFLPIFMFLFGYSLIKLKEKLERNQLKVKRHLVRRFLLFFAFGLFHSIFIWEGDILGAYSLIGFLMLLFINRKKKTLLVWAIVLFVLTSLMGFGEIEQTEKDIQLMESYILEETEAYSSDRYADAFAFRQSGELPFDLPEFFYVLMLVLTPLLIAPLTLLGMYAAKRNWFTNPKQERKWYIRGAMGFGITGLLLKSSHYIIHDPSWTEGAYSIGAIFLALGYIFGFAILYTKEAGKFLSSFEKVGQLSLTNYLTQSIICTVIFYGYGLGLFAKMGVFLGILLAFVIFVLQIVFSQLYLKCFRTGPFEKIMRIGSYFSLKGQVKQKRRKKESAA</sequence>
<keyword evidence="4" id="KW-1185">Reference proteome</keyword>
<dbReference type="InterPro" id="IPR007349">
    <property type="entry name" value="DUF418"/>
</dbReference>
<comment type="caution">
    <text evidence="3">The sequence shown here is derived from an EMBL/GenBank/DDBJ whole genome shotgun (WGS) entry which is preliminary data.</text>
</comment>
<accession>A0A417YMN5</accession>
<dbReference type="InterPro" id="IPR052529">
    <property type="entry name" value="Bact_Transport_Assoc"/>
</dbReference>
<proteinExistence type="predicted"/>
<keyword evidence="1" id="KW-0812">Transmembrane</keyword>
<reference evidence="3 4" key="1">
    <citation type="journal article" date="2007" name="Int. J. Syst. Evol. Microbiol.">
        <title>Oceanobacillus profundus sp. nov., isolated from a deep-sea sediment core.</title>
        <authorList>
            <person name="Kim Y.G."/>
            <person name="Choi D.H."/>
            <person name="Hyun S."/>
            <person name="Cho B.C."/>
        </authorList>
    </citation>
    <scope>NUCLEOTIDE SEQUENCE [LARGE SCALE GENOMIC DNA]</scope>
    <source>
        <strain evidence="3 4">DSM 18246</strain>
    </source>
</reference>
<feature type="domain" description="DUF418" evidence="2">
    <location>
        <begin position="223"/>
        <end position="375"/>
    </location>
</feature>
<dbReference type="Proteomes" id="UP000285456">
    <property type="component" value="Unassembled WGS sequence"/>
</dbReference>
<feature type="transmembrane region" description="Helical" evidence="1">
    <location>
        <begin position="12"/>
        <end position="31"/>
    </location>
</feature>
<evidence type="ECO:0000313" key="4">
    <source>
        <dbReference type="Proteomes" id="UP000285456"/>
    </source>
</evidence>
<dbReference type="EMBL" id="QWEH01000001">
    <property type="protein sequence ID" value="RHW35081.1"/>
    <property type="molecule type" value="Genomic_DNA"/>
</dbReference>
<dbReference type="PANTHER" id="PTHR30590">
    <property type="entry name" value="INNER MEMBRANE PROTEIN"/>
    <property type="match status" value="1"/>
</dbReference>
<keyword evidence="1" id="KW-1133">Transmembrane helix</keyword>
<feature type="transmembrane region" description="Helical" evidence="1">
    <location>
        <begin position="51"/>
        <end position="71"/>
    </location>
</feature>
<keyword evidence="1" id="KW-0472">Membrane</keyword>
<protein>
    <submittedName>
        <fullName evidence="3">DUF418 domain-containing protein</fullName>
    </submittedName>
</protein>
<evidence type="ECO:0000313" key="3">
    <source>
        <dbReference type="EMBL" id="RHW35081.1"/>
    </source>
</evidence>
<evidence type="ECO:0000259" key="2">
    <source>
        <dbReference type="Pfam" id="PF04235"/>
    </source>
</evidence>
<name>A0A417YMN5_9BACI</name>
<evidence type="ECO:0000256" key="1">
    <source>
        <dbReference type="SAM" id="Phobius"/>
    </source>
</evidence>
<feature type="transmembrane region" description="Helical" evidence="1">
    <location>
        <begin position="243"/>
        <end position="260"/>
    </location>
</feature>
<organism evidence="3 4">
    <name type="scientific">Oceanobacillus profundus</name>
    <dbReference type="NCBI Taxonomy" id="372463"/>
    <lineage>
        <taxon>Bacteria</taxon>
        <taxon>Bacillati</taxon>
        <taxon>Bacillota</taxon>
        <taxon>Bacilli</taxon>
        <taxon>Bacillales</taxon>
        <taxon>Bacillaceae</taxon>
        <taxon>Oceanobacillus</taxon>
    </lineage>
</organism>